<evidence type="ECO:0000256" key="1">
    <source>
        <dbReference type="SAM" id="MobiDB-lite"/>
    </source>
</evidence>
<sequence>MVLVGWSRCKSSILEYRRFPLSAICLFLELEAVPGTDTGVLDTWDPDRFWSGDLEIRVLHGARRKMILPTSEGTVGNSFIGSCSDVSLVLSSLGEVFPAGEPWICPALGGETRSDSEPEDQGPDAAPTIATGLNSSKGKILTSVTWSFRWAIACFGMGSDLAFGDGSEYGEVPIRTLMISSLVFRRALALLRPGESGWPKVIAEGSRIINGGLNLLGSAIEASHRNHDLSL</sequence>
<gene>
    <name evidence="2" type="ORF">Bca52824_073022</name>
</gene>
<reference evidence="2 3" key="1">
    <citation type="submission" date="2020-02" db="EMBL/GenBank/DDBJ databases">
        <authorList>
            <person name="Ma Q."/>
            <person name="Huang Y."/>
            <person name="Song X."/>
            <person name="Pei D."/>
        </authorList>
    </citation>
    <scope>NUCLEOTIDE SEQUENCE [LARGE SCALE GENOMIC DNA]</scope>
    <source>
        <strain evidence="2">Sxm20200214</strain>
        <tissue evidence="2">Leaf</tissue>
    </source>
</reference>
<accession>A0A8X7Q9U7</accession>
<comment type="caution">
    <text evidence="2">The sequence shown here is derived from an EMBL/GenBank/DDBJ whole genome shotgun (WGS) entry which is preliminary data.</text>
</comment>
<name>A0A8X7Q9U7_BRACI</name>
<dbReference type="EMBL" id="JAAMPC010000014">
    <property type="protein sequence ID" value="KAG2265943.1"/>
    <property type="molecule type" value="Genomic_DNA"/>
</dbReference>
<dbReference type="Proteomes" id="UP000886595">
    <property type="component" value="Unassembled WGS sequence"/>
</dbReference>
<protein>
    <submittedName>
        <fullName evidence="2">Uncharacterized protein</fullName>
    </submittedName>
</protein>
<proteinExistence type="predicted"/>
<feature type="region of interest" description="Disordered" evidence="1">
    <location>
        <begin position="108"/>
        <end position="129"/>
    </location>
</feature>
<keyword evidence="3" id="KW-1185">Reference proteome</keyword>
<evidence type="ECO:0000313" key="2">
    <source>
        <dbReference type="EMBL" id="KAG2265943.1"/>
    </source>
</evidence>
<dbReference type="AlphaFoldDB" id="A0A8X7Q9U7"/>
<organism evidence="2 3">
    <name type="scientific">Brassica carinata</name>
    <name type="common">Ethiopian mustard</name>
    <name type="synonym">Abyssinian cabbage</name>
    <dbReference type="NCBI Taxonomy" id="52824"/>
    <lineage>
        <taxon>Eukaryota</taxon>
        <taxon>Viridiplantae</taxon>
        <taxon>Streptophyta</taxon>
        <taxon>Embryophyta</taxon>
        <taxon>Tracheophyta</taxon>
        <taxon>Spermatophyta</taxon>
        <taxon>Magnoliopsida</taxon>
        <taxon>eudicotyledons</taxon>
        <taxon>Gunneridae</taxon>
        <taxon>Pentapetalae</taxon>
        <taxon>rosids</taxon>
        <taxon>malvids</taxon>
        <taxon>Brassicales</taxon>
        <taxon>Brassicaceae</taxon>
        <taxon>Brassiceae</taxon>
        <taxon>Brassica</taxon>
    </lineage>
</organism>
<dbReference type="OrthoDB" id="10546437at2759"/>
<evidence type="ECO:0000313" key="3">
    <source>
        <dbReference type="Proteomes" id="UP000886595"/>
    </source>
</evidence>